<name>A0AAV7PGX8_PLEWA</name>
<evidence type="ECO:0000313" key="3">
    <source>
        <dbReference type="Proteomes" id="UP001066276"/>
    </source>
</evidence>
<feature type="region of interest" description="Disordered" evidence="1">
    <location>
        <begin position="121"/>
        <end position="156"/>
    </location>
</feature>
<protein>
    <submittedName>
        <fullName evidence="2">Uncharacterized protein</fullName>
    </submittedName>
</protein>
<organism evidence="2 3">
    <name type="scientific">Pleurodeles waltl</name>
    <name type="common">Iberian ribbed newt</name>
    <dbReference type="NCBI Taxonomy" id="8319"/>
    <lineage>
        <taxon>Eukaryota</taxon>
        <taxon>Metazoa</taxon>
        <taxon>Chordata</taxon>
        <taxon>Craniata</taxon>
        <taxon>Vertebrata</taxon>
        <taxon>Euteleostomi</taxon>
        <taxon>Amphibia</taxon>
        <taxon>Batrachia</taxon>
        <taxon>Caudata</taxon>
        <taxon>Salamandroidea</taxon>
        <taxon>Salamandridae</taxon>
        <taxon>Pleurodelinae</taxon>
        <taxon>Pleurodeles</taxon>
    </lineage>
</organism>
<proteinExistence type="predicted"/>
<keyword evidence="3" id="KW-1185">Reference proteome</keyword>
<dbReference type="Proteomes" id="UP001066276">
    <property type="component" value="Chromosome 7"/>
</dbReference>
<feature type="region of interest" description="Disordered" evidence="1">
    <location>
        <begin position="1"/>
        <end position="23"/>
    </location>
</feature>
<comment type="caution">
    <text evidence="2">The sequence shown here is derived from an EMBL/GenBank/DDBJ whole genome shotgun (WGS) entry which is preliminary data.</text>
</comment>
<gene>
    <name evidence="2" type="ORF">NDU88_005044</name>
</gene>
<dbReference type="EMBL" id="JANPWB010000011">
    <property type="protein sequence ID" value="KAJ1126637.1"/>
    <property type="molecule type" value="Genomic_DNA"/>
</dbReference>
<evidence type="ECO:0000313" key="2">
    <source>
        <dbReference type="EMBL" id="KAJ1126637.1"/>
    </source>
</evidence>
<reference evidence="2" key="1">
    <citation type="journal article" date="2022" name="bioRxiv">
        <title>Sequencing and chromosome-scale assembly of the giantPleurodeles waltlgenome.</title>
        <authorList>
            <person name="Brown T."/>
            <person name="Elewa A."/>
            <person name="Iarovenko S."/>
            <person name="Subramanian E."/>
            <person name="Araus A.J."/>
            <person name="Petzold A."/>
            <person name="Susuki M."/>
            <person name="Suzuki K.-i.T."/>
            <person name="Hayashi T."/>
            <person name="Toyoda A."/>
            <person name="Oliveira C."/>
            <person name="Osipova E."/>
            <person name="Leigh N.D."/>
            <person name="Simon A."/>
            <person name="Yun M.H."/>
        </authorList>
    </citation>
    <scope>NUCLEOTIDE SEQUENCE</scope>
    <source>
        <strain evidence="2">20211129_DDA</strain>
        <tissue evidence="2">Liver</tissue>
    </source>
</reference>
<evidence type="ECO:0000256" key="1">
    <source>
        <dbReference type="SAM" id="MobiDB-lite"/>
    </source>
</evidence>
<dbReference type="AlphaFoldDB" id="A0AAV7PGX8"/>
<feature type="compositionally biased region" description="Basic and acidic residues" evidence="1">
    <location>
        <begin position="127"/>
        <end position="145"/>
    </location>
</feature>
<sequence>MQTGPDVPAGRAPGQADHPADWRRGSESCWCRCRWLVGNTRESADPGRRGDRPQSIEREALRGRVRPRGWWLTPWGYWELAATGTAWGRFLSPKIDVCGTPGAAWPGTICPTSGEEWGIAGGQEVSEPPRREKCGSAGRVDKEQEALAGVKADPRG</sequence>
<accession>A0AAV7PGX8</accession>